<evidence type="ECO:0000256" key="9">
    <source>
        <dbReference type="ARBA" id="ARBA00051775"/>
    </source>
</evidence>
<keyword evidence="5 10" id="KW-0450">Lipoyl</keyword>
<dbReference type="FunFam" id="3.30.559.10:FF:000007">
    <property type="entry name" value="Dihydrolipoamide acetyltransferase component of pyruvate dehydrogenase complex"/>
    <property type="match status" value="1"/>
</dbReference>
<evidence type="ECO:0000313" key="15">
    <source>
        <dbReference type="Proteomes" id="UP000799444"/>
    </source>
</evidence>
<reference evidence="14" key="1">
    <citation type="journal article" date="2020" name="Stud. Mycol.">
        <title>101 Dothideomycetes genomes: a test case for predicting lifestyles and emergence of pathogens.</title>
        <authorList>
            <person name="Haridas S."/>
            <person name="Albert R."/>
            <person name="Binder M."/>
            <person name="Bloem J."/>
            <person name="Labutti K."/>
            <person name="Salamov A."/>
            <person name="Andreopoulos B."/>
            <person name="Baker S."/>
            <person name="Barry K."/>
            <person name="Bills G."/>
            <person name="Bluhm B."/>
            <person name="Cannon C."/>
            <person name="Castanera R."/>
            <person name="Culley D."/>
            <person name="Daum C."/>
            <person name="Ezra D."/>
            <person name="Gonzalez J."/>
            <person name="Henrissat B."/>
            <person name="Kuo A."/>
            <person name="Liang C."/>
            <person name="Lipzen A."/>
            <person name="Lutzoni F."/>
            <person name="Magnuson J."/>
            <person name="Mondo S."/>
            <person name="Nolan M."/>
            <person name="Ohm R."/>
            <person name="Pangilinan J."/>
            <person name="Park H.-J."/>
            <person name="Ramirez L."/>
            <person name="Alfaro M."/>
            <person name="Sun H."/>
            <person name="Tritt A."/>
            <person name="Yoshinaga Y."/>
            <person name="Zwiers L.-H."/>
            <person name="Turgeon B."/>
            <person name="Goodwin S."/>
            <person name="Spatafora J."/>
            <person name="Crous P."/>
            <person name="Grigoriev I."/>
        </authorList>
    </citation>
    <scope>NUCLEOTIDE SEQUENCE</scope>
    <source>
        <strain evidence="14">CBS 125425</strain>
    </source>
</reference>
<dbReference type="Proteomes" id="UP000799444">
    <property type="component" value="Unassembled WGS sequence"/>
</dbReference>
<dbReference type="Gene3D" id="3.30.559.10">
    <property type="entry name" value="Chloramphenicol acetyltransferase-like domain"/>
    <property type="match status" value="1"/>
</dbReference>
<dbReference type="GO" id="GO:0045333">
    <property type="term" value="P:cellular respiration"/>
    <property type="evidence" value="ECO:0007669"/>
    <property type="project" value="UniProtKB-ARBA"/>
</dbReference>
<dbReference type="GO" id="GO:0005829">
    <property type="term" value="C:cytosol"/>
    <property type="evidence" value="ECO:0007669"/>
    <property type="project" value="UniProtKB-ARBA"/>
</dbReference>
<dbReference type="InterPro" id="IPR004167">
    <property type="entry name" value="PSBD"/>
</dbReference>
<dbReference type="OrthoDB" id="15567at2759"/>
<dbReference type="PROSITE" id="PS50968">
    <property type="entry name" value="BIOTINYL_LIPOYL"/>
    <property type="match status" value="1"/>
</dbReference>
<evidence type="ECO:0000256" key="11">
    <source>
        <dbReference type="SAM" id="MobiDB-lite"/>
    </source>
</evidence>
<feature type="domain" description="Peripheral subunit-binding (PSBD)" evidence="13">
    <location>
        <begin position="210"/>
        <end position="247"/>
    </location>
</feature>
<evidence type="ECO:0000256" key="2">
    <source>
        <dbReference type="ARBA" id="ARBA00004305"/>
    </source>
</evidence>
<evidence type="ECO:0000256" key="7">
    <source>
        <dbReference type="ARBA" id="ARBA00023128"/>
    </source>
</evidence>
<gene>
    <name evidence="14" type="ORF">EJ04DRAFT_495722</name>
</gene>
<dbReference type="PROSITE" id="PS00189">
    <property type="entry name" value="LIPOYL"/>
    <property type="match status" value="1"/>
</dbReference>
<dbReference type="GO" id="GO:0005759">
    <property type="term" value="C:mitochondrial matrix"/>
    <property type="evidence" value="ECO:0007669"/>
    <property type="project" value="UniProtKB-SubCell"/>
</dbReference>
<dbReference type="FunFam" id="2.40.50.100:FF:000013">
    <property type="entry name" value="Dihydrolipoamide acetyltransferase component of pyruvate dehydrogenase complex"/>
    <property type="match status" value="1"/>
</dbReference>
<dbReference type="CDD" id="cd06849">
    <property type="entry name" value="lipoyl_domain"/>
    <property type="match status" value="1"/>
</dbReference>
<dbReference type="SUPFAM" id="SSF47005">
    <property type="entry name" value="Peripheral subunit-binding domain of 2-oxo acid dehydrogenase complex"/>
    <property type="match status" value="1"/>
</dbReference>
<evidence type="ECO:0000259" key="13">
    <source>
        <dbReference type="PROSITE" id="PS51826"/>
    </source>
</evidence>
<dbReference type="PANTHER" id="PTHR43178">
    <property type="entry name" value="DIHYDROLIPOAMIDE ACETYLTRANSFERASE COMPONENT OF PYRUVATE DEHYDROGENASE COMPLEX"/>
    <property type="match status" value="1"/>
</dbReference>
<dbReference type="Gene3D" id="4.10.320.10">
    <property type="entry name" value="E3-binding domain"/>
    <property type="match status" value="1"/>
</dbReference>
<evidence type="ECO:0000256" key="3">
    <source>
        <dbReference type="ARBA" id="ARBA00007317"/>
    </source>
</evidence>
<feature type="domain" description="Lipoyl-binding" evidence="12">
    <location>
        <begin position="50"/>
        <end position="129"/>
    </location>
</feature>
<dbReference type="FunFam" id="4.10.320.10:FF:000002">
    <property type="entry name" value="Dihydrolipoamide acetyltransferase component of pyruvate dehydrogenase complex"/>
    <property type="match status" value="1"/>
</dbReference>
<feature type="region of interest" description="Disordered" evidence="11">
    <location>
        <begin position="145"/>
        <end position="212"/>
    </location>
</feature>
<dbReference type="GO" id="GO:0043754">
    <property type="term" value="F:dihydrolipoamide branched chain acyltransferase activity"/>
    <property type="evidence" value="ECO:0007669"/>
    <property type="project" value="UniProtKB-EC"/>
</dbReference>
<dbReference type="Pfam" id="PF02817">
    <property type="entry name" value="E3_binding"/>
    <property type="match status" value="1"/>
</dbReference>
<comment type="cofactor">
    <cofactor evidence="1 10">
        <name>(R)-lipoate</name>
        <dbReference type="ChEBI" id="CHEBI:83088"/>
    </cofactor>
</comment>
<keyword evidence="6" id="KW-0809">Transit peptide</keyword>
<dbReference type="InterPro" id="IPR023213">
    <property type="entry name" value="CAT-like_dom_sf"/>
</dbReference>
<comment type="subcellular location">
    <subcellularLocation>
        <location evidence="2">Mitochondrion matrix</location>
    </subcellularLocation>
</comment>
<dbReference type="PANTHER" id="PTHR43178:SF5">
    <property type="entry name" value="LIPOAMIDE ACYLTRANSFERASE COMPONENT OF BRANCHED-CHAIN ALPHA-KETO ACID DEHYDROGENASE COMPLEX, MITOCHONDRIAL"/>
    <property type="match status" value="1"/>
</dbReference>
<comment type="catalytic activity">
    <reaction evidence="9">
        <text>N(6)-[(R)-dihydrolipoyl]-L-lysyl-[protein] + 2-methylpropanoyl-CoA = N(6)-[(R)-S(8)-2-methylpropanoyldihydrolipoyl]-L-lysyl-[protein] + CoA</text>
        <dbReference type="Rhea" id="RHEA:18865"/>
        <dbReference type="Rhea" id="RHEA-COMP:10475"/>
        <dbReference type="Rhea" id="RHEA-COMP:10497"/>
        <dbReference type="ChEBI" id="CHEBI:57287"/>
        <dbReference type="ChEBI" id="CHEBI:57338"/>
        <dbReference type="ChEBI" id="CHEBI:83100"/>
        <dbReference type="ChEBI" id="CHEBI:83142"/>
        <dbReference type="EC" id="2.3.1.168"/>
    </reaction>
    <physiologicalReaction direction="left-to-right" evidence="9">
        <dbReference type="Rhea" id="RHEA:18866"/>
    </physiologicalReaction>
</comment>
<dbReference type="InterPro" id="IPR000089">
    <property type="entry name" value="Biotin_lipoyl"/>
</dbReference>
<sequence>MMKSIVSGDAGRLLCRFAGANKHQPPVRGHFKSAALPRQHPRRQFHFSPSHKIVKPYLLADIGEGITECQVIQWFVKPGARVEQFDPICEVQSDKASVEITSRFDGVIKKLYYDPDDMAKVGKPLVDIDIQSEISPADEALLNGTSEKESKEDTPQQNPHPEQSSLEVERNDTHAAAGDVPPRVSPQDLPPLQTQDQTTAQRPRGKHATLATPAVRHIVKQMGIRIEDVEGTGKDGRVLKEDVQKFVEASKQTTAKASAASQLTAAPTQQVQDHVRPLTPIQAGMFKQMTRSLTIPHFLYTDDVDFTALNMLRKKFNAGKDKSQRLSPLPFIVKAVSLAFQQYPLLNAHLDTTTNPDKPQILVKGQHHIGVAVDSPAGLLVPVIRNVQAHSIESLAAEIIRLSELARAGKLTSADLSGATFTLSNIGSIGGTAVAPVIVSPQVGILGIGRARAVPAFGNDGELIRREDCVFSWSADHRVIDGAMAARCAEAVRGYLENIESMLVTLR</sequence>
<dbReference type="SUPFAM" id="SSF51230">
    <property type="entry name" value="Single hybrid motif"/>
    <property type="match status" value="1"/>
</dbReference>
<keyword evidence="4 10" id="KW-0808">Transferase</keyword>
<evidence type="ECO:0000256" key="1">
    <source>
        <dbReference type="ARBA" id="ARBA00001938"/>
    </source>
</evidence>
<feature type="compositionally biased region" description="Polar residues" evidence="11">
    <location>
        <begin position="155"/>
        <end position="166"/>
    </location>
</feature>
<evidence type="ECO:0000259" key="12">
    <source>
        <dbReference type="PROSITE" id="PS50968"/>
    </source>
</evidence>
<dbReference type="EMBL" id="ML996165">
    <property type="protein sequence ID" value="KAF2733201.1"/>
    <property type="molecule type" value="Genomic_DNA"/>
</dbReference>
<evidence type="ECO:0000256" key="8">
    <source>
        <dbReference type="ARBA" id="ARBA00023315"/>
    </source>
</evidence>
<dbReference type="InterPro" id="IPR011053">
    <property type="entry name" value="Single_hybrid_motif"/>
</dbReference>
<dbReference type="GO" id="GO:0016407">
    <property type="term" value="F:acetyltransferase activity"/>
    <property type="evidence" value="ECO:0007669"/>
    <property type="project" value="TreeGrafter"/>
</dbReference>
<name>A0A9P4V1H1_9PLEO</name>
<dbReference type="AlphaFoldDB" id="A0A9P4V1H1"/>
<dbReference type="GO" id="GO:0031405">
    <property type="term" value="F:lipoic acid binding"/>
    <property type="evidence" value="ECO:0007669"/>
    <property type="project" value="TreeGrafter"/>
</dbReference>
<accession>A0A9P4V1H1</accession>
<dbReference type="InterPro" id="IPR050743">
    <property type="entry name" value="2-oxoacid_DH_E2_comp"/>
</dbReference>
<evidence type="ECO:0000313" key="14">
    <source>
        <dbReference type="EMBL" id="KAF2733201.1"/>
    </source>
</evidence>
<evidence type="ECO:0000256" key="6">
    <source>
        <dbReference type="ARBA" id="ARBA00022946"/>
    </source>
</evidence>
<dbReference type="Gene3D" id="2.40.50.100">
    <property type="match status" value="1"/>
</dbReference>
<dbReference type="InterPro" id="IPR036625">
    <property type="entry name" value="E3-bd_dom_sf"/>
</dbReference>
<dbReference type="Pfam" id="PF00198">
    <property type="entry name" value="2-oxoacid_dh"/>
    <property type="match status" value="1"/>
</dbReference>
<dbReference type="EC" id="2.3.1.-" evidence="10"/>
<keyword evidence="7" id="KW-0496">Mitochondrion</keyword>
<evidence type="ECO:0000256" key="5">
    <source>
        <dbReference type="ARBA" id="ARBA00022823"/>
    </source>
</evidence>
<dbReference type="InterPro" id="IPR003016">
    <property type="entry name" value="2-oxoA_DH_lipoyl-BS"/>
</dbReference>
<keyword evidence="8 10" id="KW-0012">Acyltransferase</keyword>
<feature type="compositionally biased region" description="Low complexity" evidence="11">
    <location>
        <begin position="186"/>
        <end position="199"/>
    </location>
</feature>
<evidence type="ECO:0000256" key="4">
    <source>
        <dbReference type="ARBA" id="ARBA00022679"/>
    </source>
</evidence>
<comment type="caution">
    <text evidence="14">The sequence shown here is derived from an EMBL/GenBank/DDBJ whole genome shotgun (WGS) entry which is preliminary data.</text>
</comment>
<dbReference type="InterPro" id="IPR001078">
    <property type="entry name" value="2-oxoacid_DH_actylTfrase"/>
</dbReference>
<proteinExistence type="inferred from homology"/>
<comment type="similarity">
    <text evidence="3 10">Belongs to the 2-oxoacid dehydrogenase family.</text>
</comment>
<protein>
    <recommendedName>
        <fullName evidence="10">Dihydrolipoamide acetyltransferase component of pyruvate dehydrogenase complex</fullName>
        <ecNumber evidence="10">2.3.1.-</ecNumber>
    </recommendedName>
</protein>
<dbReference type="PROSITE" id="PS51826">
    <property type="entry name" value="PSBD"/>
    <property type="match status" value="1"/>
</dbReference>
<dbReference type="SUPFAM" id="SSF52777">
    <property type="entry name" value="CoA-dependent acyltransferases"/>
    <property type="match status" value="1"/>
</dbReference>
<evidence type="ECO:0000256" key="10">
    <source>
        <dbReference type="RuleBase" id="RU003423"/>
    </source>
</evidence>
<keyword evidence="15" id="KW-1185">Reference proteome</keyword>
<organism evidence="14 15">
    <name type="scientific">Polyplosphaeria fusca</name>
    <dbReference type="NCBI Taxonomy" id="682080"/>
    <lineage>
        <taxon>Eukaryota</taxon>
        <taxon>Fungi</taxon>
        <taxon>Dikarya</taxon>
        <taxon>Ascomycota</taxon>
        <taxon>Pezizomycotina</taxon>
        <taxon>Dothideomycetes</taxon>
        <taxon>Pleosporomycetidae</taxon>
        <taxon>Pleosporales</taxon>
        <taxon>Tetraplosphaeriaceae</taxon>
        <taxon>Polyplosphaeria</taxon>
    </lineage>
</organism>
<dbReference type="Pfam" id="PF00364">
    <property type="entry name" value="Biotin_lipoyl"/>
    <property type="match status" value="1"/>
</dbReference>